<organism evidence="5 6">
    <name type="scientific">Burkholderia cenocepacia</name>
    <dbReference type="NCBI Taxonomy" id="95486"/>
    <lineage>
        <taxon>Bacteria</taxon>
        <taxon>Pseudomonadati</taxon>
        <taxon>Pseudomonadota</taxon>
        <taxon>Betaproteobacteria</taxon>
        <taxon>Burkholderiales</taxon>
        <taxon>Burkholderiaceae</taxon>
        <taxon>Burkholderia</taxon>
        <taxon>Burkholderia cepacia complex</taxon>
    </lineage>
</organism>
<evidence type="ECO:0000259" key="4">
    <source>
        <dbReference type="Pfam" id="PF01494"/>
    </source>
</evidence>
<dbReference type="GO" id="GO:0016709">
    <property type="term" value="F:oxidoreductase activity, acting on paired donors, with incorporation or reduction of molecular oxygen, NAD(P)H as one donor, and incorporation of one atom of oxygen"/>
    <property type="evidence" value="ECO:0007669"/>
    <property type="project" value="UniProtKB-ARBA"/>
</dbReference>
<evidence type="ECO:0000256" key="3">
    <source>
        <dbReference type="ARBA" id="ARBA00022827"/>
    </source>
</evidence>
<protein>
    <submittedName>
        <fullName evidence="5">FAD dependent oxidoreductase family protein</fullName>
    </submittedName>
</protein>
<keyword evidence="6" id="KW-1185">Reference proteome</keyword>
<evidence type="ECO:0000313" key="6">
    <source>
        <dbReference type="Proteomes" id="UP000029413"/>
    </source>
</evidence>
<dbReference type="Pfam" id="PF01494">
    <property type="entry name" value="FAD_binding_3"/>
    <property type="match status" value="1"/>
</dbReference>
<proteinExistence type="predicted"/>
<dbReference type="Proteomes" id="UP000029413">
    <property type="component" value="Chromosome 2"/>
</dbReference>
<gene>
    <name evidence="5" type="ORF">DM39_4116</name>
</gene>
<dbReference type="KEGG" id="bcen:DM39_4116"/>
<evidence type="ECO:0000313" key="5">
    <source>
        <dbReference type="EMBL" id="AIO34485.1"/>
    </source>
</evidence>
<keyword evidence="2" id="KW-0285">Flavoprotein</keyword>
<dbReference type="Gene3D" id="3.30.70.2450">
    <property type="match status" value="1"/>
</dbReference>
<dbReference type="PANTHER" id="PTHR43004:SF19">
    <property type="entry name" value="BINDING MONOOXYGENASE, PUTATIVE (JCVI)-RELATED"/>
    <property type="match status" value="1"/>
</dbReference>
<reference evidence="5 6" key="1">
    <citation type="submission" date="2014-05" db="EMBL/GenBank/DDBJ databases">
        <authorList>
            <person name="Bishop-Lilly K.A."/>
            <person name="Broomall S.M."/>
            <person name="Chain P.S."/>
            <person name="Chertkov O."/>
            <person name="Coyne S.R."/>
            <person name="Daligault H.E."/>
            <person name="Davenport K.W."/>
            <person name="Erkkila T."/>
            <person name="Frey K.G."/>
            <person name="Gibbons H.S."/>
            <person name="Gu W."/>
            <person name="Jaissle J."/>
            <person name="Johnson S.L."/>
            <person name="Koroleva G.I."/>
            <person name="Ladner J.T."/>
            <person name="Lo C.-C."/>
            <person name="Minogue T.D."/>
            <person name="Munk C."/>
            <person name="Palacios G.F."/>
            <person name="Redden C.L."/>
            <person name="Rosenzweig C.N."/>
            <person name="Scholz M.B."/>
            <person name="Teshima H."/>
            <person name="Xu Y."/>
        </authorList>
    </citation>
    <scope>NUCLEOTIDE SEQUENCE [LARGE SCALE GENOMIC DNA]</scope>
    <source>
        <strain evidence="5 6">DDS 22E-1</strain>
    </source>
</reference>
<dbReference type="AlphaFoldDB" id="A0AAN0RUQ7"/>
<dbReference type="EMBL" id="CP007784">
    <property type="protein sequence ID" value="AIO34485.1"/>
    <property type="molecule type" value="Genomic_DNA"/>
</dbReference>
<dbReference type="PANTHER" id="PTHR43004">
    <property type="entry name" value="TRK SYSTEM POTASSIUM UPTAKE PROTEIN"/>
    <property type="match status" value="1"/>
</dbReference>
<accession>A0AAN0RUQ7</accession>
<keyword evidence="3" id="KW-0274">FAD</keyword>
<evidence type="ECO:0000256" key="2">
    <source>
        <dbReference type="ARBA" id="ARBA00022630"/>
    </source>
</evidence>
<dbReference type="SUPFAM" id="SSF51905">
    <property type="entry name" value="FAD/NAD(P)-binding domain"/>
    <property type="match status" value="1"/>
</dbReference>
<dbReference type="GO" id="GO:0071949">
    <property type="term" value="F:FAD binding"/>
    <property type="evidence" value="ECO:0007669"/>
    <property type="project" value="InterPro"/>
</dbReference>
<comment type="cofactor">
    <cofactor evidence="1">
        <name>FAD</name>
        <dbReference type="ChEBI" id="CHEBI:57692"/>
    </cofactor>
</comment>
<evidence type="ECO:0000256" key="1">
    <source>
        <dbReference type="ARBA" id="ARBA00001974"/>
    </source>
</evidence>
<dbReference type="InterPro" id="IPR002938">
    <property type="entry name" value="FAD-bd"/>
</dbReference>
<feature type="domain" description="FAD-binding" evidence="4">
    <location>
        <begin position="6"/>
        <end position="348"/>
    </location>
</feature>
<sequence>MHQDERVAIIGAGPVGLTTALGLARRRVPCVVYESLNAFAREQRGAAFHPPTLHMLHELGVGDPLMRMGLRIPIWQMRDRIEGVYAEFDLGVLADLTEFPYRFHLPQHYLSSVLLDELRRQPLVEIRFGETLESVDTDGESARLVFSTSNGRRETRASWVVGADGAHSTVRKTGGFAFEGFTWREKFLVTNVRDPLETLGYTGTAYVSDPDSWAVVLKLYDDTYDDLWRVAMPADPDVDDAVQLEPANVQYRLRETLGADRTFSLAYSGTYRVHQRVADTFVRGRILLAGDAAHINNPIGGFGLNGGVHDACNLAGKLADVWHGRADEEVLALYSRQRRTVALEVVQKNSIRNKNLMEERDLDVRRRNRQAMRAISQDPRKSRDFLMETSMLTSVLRAEQVC</sequence>
<name>A0AAN0RUQ7_9BURK</name>
<dbReference type="Gene3D" id="3.50.50.60">
    <property type="entry name" value="FAD/NAD(P)-binding domain"/>
    <property type="match status" value="1"/>
</dbReference>
<dbReference type="PRINTS" id="PR00420">
    <property type="entry name" value="RNGMNOXGNASE"/>
</dbReference>
<dbReference type="InterPro" id="IPR050641">
    <property type="entry name" value="RIFMO-like"/>
</dbReference>
<dbReference type="InterPro" id="IPR036188">
    <property type="entry name" value="FAD/NAD-bd_sf"/>
</dbReference>